<evidence type="ECO:0000313" key="1">
    <source>
        <dbReference type="EMBL" id="RSD27794.1"/>
    </source>
</evidence>
<name>A0A3R9KWN2_9BACI</name>
<organism evidence="1 2">
    <name type="scientific">Mesobacillus subterraneus</name>
    <dbReference type="NCBI Taxonomy" id="285983"/>
    <lineage>
        <taxon>Bacteria</taxon>
        <taxon>Bacillati</taxon>
        <taxon>Bacillota</taxon>
        <taxon>Bacilli</taxon>
        <taxon>Bacillales</taxon>
        <taxon>Bacillaceae</taxon>
        <taxon>Mesobacillus</taxon>
    </lineage>
</organism>
<evidence type="ECO:0008006" key="3">
    <source>
        <dbReference type="Google" id="ProtNLM"/>
    </source>
</evidence>
<dbReference type="OrthoDB" id="2600338at2"/>
<accession>A0A3R9KWN2</accession>
<dbReference type="AlphaFoldDB" id="A0A3R9KWN2"/>
<proteinExistence type="predicted"/>
<evidence type="ECO:0000313" key="2">
    <source>
        <dbReference type="Proteomes" id="UP000279911"/>
    </source>
</evidence>
<dbReference type="EMBL" id="RSFW01000010">
    <property type="protein sequence ID" value="RSD27794.1"/>
    <property type="molecule type" value="Genomic_DNA"/>
</dbReference>
<gene>
    <name evidence="1" type="ORF">EJA10_08440</name>
</gene>
<protein>
    <recommendedName>
        <fullName evidence="3">DUF1436 family protein</fullName>
    </recommendedName>
</protein>
<sequence>MRDNYGFVSIFIDSFSNLYIIPNSPSKKYEGSLSQVEKVFKLAVPYTDEELEQKVNEALDLFGVIEADDEGKESVIEKVMGIKGYSKATKTLKYISIYWDFEKGYVVEPYQKEKRGYTVLEERTIDVVRDYKPGQLAESIQQALGFASI</sequence>
<dbReference type="Proteomes" id="UP000279911">
    <property type="component" value="Unassembled WGS sequence"/>
</dbReference>
<comment type="caution">
    <text evidence="1">The sequence shown here is derived from an EMBL/GenBank/DDBJ whole genome shotgun (WGS) entry which is preliminary data.</text>
</comment>
<dbReference type="RefSeq" id="WP_125479572.1">
    <property type="nucleotide sequence ID" value="NZ_RSFW01000010.1"/>
</dbReference>
<reference evidence="2" key="1">
    <citation type="submission" date="2018-12" db="EMBL/GenBank/DDBJ databases">
        <title>Bacillus chawlae sp. nov., Bacillus glennii sp. nov., and Bacillus saganii sp. nov. Isolated from the Vehicle Assembly Building at Kennedy Space Center where the Viking Spacecraft were Assembled.</title>
        <authorList>
            <person name="Seuylemezian A."/>
            <person name="Vaishampayan P."/>
        </authorList>
    </citation>
    <scope>NUCLEOTIDE SEQUENCE [LARGE SCALE GENOMIC DNA]</scope>
    <source>
        <strain evidence="2">DSM 13966</strain>
    </source>
</reference>